<dbReference type="Pfam" id="PF14903">
    <property type="entry name" value="WG_beta_rep"/>
    <property type="match status" value="2"/>
</dbReference>
<dbReference type="STRING" id="1338011.BD94_3845"/>
<dbReference type="RefSeq" id="WP_024563977.1">
    <property type="nucleotide sequence ID" value="NZ_CP007547.1"/>
</dbReference>
<dbReference type="InterPro" id="IPR032774">
    <property type="entry name" value="WG_beta_rep"/>
</dbReference>
<organism evidence="2 3">
    <name type="scientific">Elizabethkingia anophelis NUHP1</name>
    <dbReference type="NCBI Taxonomy" id="1338011"/>
    <lineage>
        <taxon>Bacteria</taxon>
        <taxon>Pseudomonadati</taxon>
        <taxon>Bacteroidota</taxon>
        <taxon>Flavobacteriia</taxon>
        <taxon>Flavobacteriales</taxon>
        <taxon>Weeksellaceae</taxon>
        <taxon>Elizabethkingia</taxon>
    </lineage>
</organism>
<feature type="chain" id="PRO_5001717896" description="WG repeat-containing protein" evidence="1">
    <location>
        <begin position="19"/>
        <end position="241"/>
    </location>
</feature>
<keyword evidence="1" id="KW-0732">Signal</keyword>
<dbReference type="eggNOG" id="ENOG5032QVS">
    <property type="taxonomic scope" value="Bacteria"/>
</dbReference>
<evidence type="ECO:0000313" key="2">
    <source>
        <dbReference type="EMBL" id="AIL47620.1"/>
    </source>
</evidence>
<evidence type="ECO:0000256" key="1">
    <source>
        <dbReference type="SAM" id="SignalP"/>
    </source>
</evidence>
<accession>A0A077EQ38</accession>
<dbReference type="PANTHER" id="PTHR37841:SF1">
    <property type="entry name" value="DUF3298 DOMAIN-CONTAINING PROTEIN"/>
    <property type="match status" value="1"/>
</dbReference>
<dbReference type="Proteomes" id="UP000028933">
    <property type="component" value="Chromosome"/>
</dbReference>
<protein>
    <recommendedName>
        <fullName evidence="4">WG repeat-containing protein</fullName>
    </recommendedName>
</protein>
<proteinExistence type="predicted"/>
<dbReference type="HOGENOM" id="CLU_1105856_0_0_10"/>
<reference evidence="2 3" key="1">
    <citation type="journal article" date="2013" name="Lancet">
        <title>First case of E anophelis outbreak in an intensive-care unit.</title>
        <authorList>
            <person name="Teo J."/>
            <person name="Tan S.Y."/>
            <person name="Tay M."/>
            <person name="Ding Y."/>
            <person name="Kjelleberg S."/>
            <person name="Givskov M."/>
            <person name="Lin R.T."/>
            <person name="Yang L."/>
        </authorList>
    </citation>
    <scope>NUCLEOTIDE SEQUENCE [LARGE SCALE GENOMIC DNA]</scope>
    <source>
        <strain evidence="2 3">NUHP1</strain>
    </source>
</reference>
<name>A0A077EQ38_9FLAO</name>
<evidence type="ECO:0008006" key="4">
    <source>
        <dbReference type="Google" id="ProtNLM"/>
    </source>
</evidence>
<sequence>MNKIFAVTILFFSCFIIANGQQNRLVQVTSDKNDIPELIPVFKNGKYGYINTSGRLIIPPKFNLALFFTEDCNLTQSPNENIRLYGKKNYATVEIDKVAYRIDKTGKALYRYKNEDLGRCKKDFQMPAFTIYKNGENYGLVKKDLQGVADLSQVYIIPQYQYLFVMDSDDQENPMIIAIKNDKFGVVDKNNRVVIGFEYEDIKKNLSWKEAHLFEVSQDGKKYFFMDKASNKYQIKTRTQN</sequence>
<dbReference type="KEGG" id="eao:BD94_3845"/>
<dbReference type="EMBL" id="CP007547">
    <property type="protein sequence ID" value="AIL47620.1"/>
    <property type="molecule type" value="Genomic_DNA"/>
</dbReference>
<evidence type="ECO:0000313" key="3">
    <source>
        <dbReference type="Proteomes" id="UP000028933"/>
    </source>
</evidence>
<dbReference type="AlphaFoldDB" id="A0A077EQ38"/>
<feature type="signal peptide" evidence="1">
    <location>
        <begin position="1"/>
        <end position="18"/>
    </location>
</feature>
<gene>
    <name evidence="2" type="ORF">BD94_3845</name>
</gene>
<dbReference type="PANTHER" id="PTHR37841">
    <property type="entry name" value="GLR2918 PROTEIN"/>
    <property type="match status" value="1"/>
</dbReference>